<evidence type="ECO:0000313" key="1">
    <source>
        <dbReference type="EMBL" id="QCP90383.1"/>
    </source>
</evidence>
<name>A0A4P8JSX7_HALMA</name>
<evidence type="ECO:0000313" key="2">
    <source>
        <dbReference type="Proteomes" id="UP000298722"/>
    </source>
</evidence>
<proteinExistence type="predicted"/>
<dbReference type="AlphaFoldDB" id="A0A4P8JSX7"/>
<accession>A0A4P8JSX7</accession>
<organism evidence="1 2">
    <name type="scientific">Haloarcula marismortui (strain ATCC 43049 / DSM 3752 / JCM 8966 / VKM B-1809)</name>
    <name type="common">Halobacterium marismortui</name>
    <dbReference type="NCBI Taxonomy" id="272569"/>
    <lineage>
        <taxon>Archaea</taxon>
        <taxon>Methanobacteriati</taxon>
        <taxon>Methanobacteriota</taxon>
        <taxon>Stenosarchaea group</taxon>
        <taxon>Halobacteria</taxon>
        <taxon>Halobacteriales</taxon>
        <taxon>Haloarculaceae</taxon>
        <taxon>Haloarcula</taxon>
    </lineage>
</organism>
<dbReference type="InterPro" id="IPR036388">
    <property type="entry name" value="WH-like_DNA-bd_sf"/>
</dbReference>
<gene>
    <name evidence="1" type="ORF">E6P14_05730</name>
</gene>
<sequence length="96" mass="11127">MSRRKSAFWMKQLDERILEHLDREGWATPSIMAKTKGFSASEGHIRERCLMLQYTGFVAPITSDMYELTTDGIQYLRGQIDARHRPKPTVERVLNG</sequence>
<reference evidence="1 2" key="1">
    <citation type="submission" date="2019-04" db="EMBL/GenBank/DDBJ databases">
        <title>Methylomes of two halophilic Archaea, Haloarcula marismortui and Haloferax mediterranei.</title>
        <authorList>
            <person name="DasSarma S."/>
            <person name="DasSarma P."/>
            <person name="DasSarma S."/>
            <person name="Fomenkov A."/>
            <person name="Vincze T."/>
            <person name="Anton B.P."/>
            <person name="Roberts R.J."/>
        </authorList>
    </citation>
    <scope>NUCLEOTIDE SEQUENCE [LARGE SCALE GENOMIC DNA]</scope>
    <source>
        <strain evidence="1 2">ATCC 43049</strain>
    </source>
</reference>
<protein>
    <submittedName>
        <fullName evidence="1">Uncharacterized protein</fullName>
    </submittedName>
</protein>
<dbReference type="EMBL" id="CP039138">
    <property type="protein sequence ID" value="QCP90383.1"/>
    <property type="molecule type" value="Genomic_DNA"/>
</dbReference>
<dbReference type="Gene3D" id="1.10.10.10">
    <property type="entry name" value="Winged helix-like DNA-binding domain superfamily/Winged helix DNA-binding domain"/>
    <property type="match status" value="1"/>
</dbReference>
<dbReference type="Proteomes" id="UP000298722">
    <property type="component" value="Chromosome"/>
</dbReference>